<reference evidence="2" key="3">
    <citation type="submission" date="2020-05" db="EMBL/GenBank/DDBJ databases">
        <title>Electrophorus electricus (electric eel) genome, fEleEle1, primary haplotype.</title>
        <authorList>
            <person name="Myers G."/>
            <person name="Meyer A."/>
            <person name="Fedrigo O."/>
            <person name="Formenti G."/>
            <person name="Rhie A."/>
            <person name="Tracey A."/>
            <person name="Sims Y."/>
            <person name="Jarvis E.D."/>
        </authorList>
    </citation>
    <scope>NUCLEOTIDE SEQUENCE [LARGE SCALE GENOMIC DNA]</scope>
</reference>
<reference evidence="2" key="4">
    <citation type="submission" date="2025-08" db="UniProtKB">
        <authorList>
            <consortium name="Ensembl"/>
        </authorList>
    </citation>
    <scope>IDENTIFICATION</scope>
</reference>
<feature type="region of interest" description="Disordered" evidence="1">
    <location>
        <begin position="29"/>
        <end position="61"/>
    </location>
</feature>
<feature type="compositionally biased region" description="Acidic residues" evidence="1">
    <location>
        <begin position="34"/>
        <end position="61"/>
    </location>
</feature>
<keyword evidence="3" id="KW-1185">Reference proteome</keyword>
<organism evidence="2 3">
    <name type="scientific">Electrophorus electricus</name>
    <name type="common">Electric eel</name>
    <name type="synonym">Gymnotus electricus</name>
    <dbReference type="NCBI Taxonomy" id="8005"/>
    <lineage>
        <taxon>Eukaryota</taxon>
        <taxon>Metazoa</taxon>
        <taxon>Chordata</taxon>
        <taxon>Craniata</taxon>
        <taxon>Vertebrata</taxon>
        <taxon>Euteleostomi</taxon>
        <taxon>Actinopterygii</taxon>
        <taxon>Neopterygii</taxon>
        <taxon>Teleostei</taxon>
        <taxon>Ostariophysi</taxon>
        <taxon>Gymnotiformes</taxon>
        <taxon>Gymnotoidei</taxon>
        <taxon>Gymnotidae</taxon>
        <taxon>Electrophorus</taxon>
    </lineage>
</organism>
<dbReference type="PANTHER" id="PTHR22014">
    <property type="entry name" value="RNA-BINDING PROTEIN 33"/>
    <property type="match status" value="1"/>
</dbReference>
<reference evidence="2" key="5">
    <citation type="submission" date="2025-09" db="UniProtKB">
        <authorList>
            <consortium name="Ensembl"/>
        </authorList>
    </citation>
    <scope>IDENTIFICATION</scope>
</reference>
<name>A0A4W4F422_ELEEL</name>
<feature type="compositionally biased region" description="Acidic residues" evidence="1">
    <location>
        <begin position="97"/>
        <end position="136"/>
    </location>
</feature>
<evidence type="ECO:0000256" key="1">
    <source>
        <dbReference type="SAM" id="MobiDB-lite"/>
    </source>
</evidence>
<protein>
    <submittedName>
        <fullName evidence="2">Uncharacterized protein</fullName>
    </submittedName>
</protein>
<dbReference type="Ensembl" id="ENSEEET00000019669.2">
    <property type="protein sequence ID" value="ENSEEEP00000019455.2"/>
    <property type="gene ID" value="ENSEEEG00000009536.2"/>
</dbReference>
<dbReference type="PANTHER" id="PTHR22014:SF2">
    <property type="entry name" value="RNA-BINDING PROTEIN 33"/>
    <property type="match status" value="1"/>
</dbReference>
<dbReference type="STRING" id="8005.ENSEEEP00000019455"/>
<dbReference type="Proteomes" id="UP000314983">
    <property type="component" value="Chromosome 18"/>
</dbReference>
<dbReference type="OMA" id="CTESSHY"/>
<accession>A0A4W4F422</accession>
<feature type="region of interest" description="Disordered" evidence="1">
    <location>
        <begin position="97"/>
        <end position="145"/>
    </location>
</feature>
<dbReference type="InterPro" id="IPR039878">
    <property type="entry name" value="RBM33"/>
</dbReference>
<sequence length="216" mass="24328">MYLYVCSSGQGEAVSLNVSSGLSTSYDLQGKELDEGDYTGEGYELTEGEQGEGFSQEEEEYGVDKYGHEEDMEYTTTQNDEGYEDEVLDLQINEPLDDEFQGVGPEEEGEEPEVEIEVEQEADTKEESDEDEEDNEESGRQRFKTERKDVTVVRLSDAASKRRNIPETLGSFHHINLPKLATLLSNPGIVHACNIQMCFPGFDVKGSIYFCFNIIR</sequence>
<dbReference type="GeneTree" id="ENSGT00530000063891"/>
<evidence type="ECO:0000313" key="3">
    <source>
        <dbReference type="Proteomes" id="UP000314983"/>
    </source>
</evidence>
<dbReference type="AlphaFoldDB" id="A0A4W4F422"/>
<reference evidence="3" key="2">
    <citation type="journal article" date="2017" name="Sci. Adv.">
        <title>A tail of two voltages: Proteomic comparison of the three electric organs of the electric eel.</title>
        <authorList>
            <person name="Traeger L.L."/>
            <person name="Sabat G."/>
            <person name="Barrett-Wilt G.A."/>
            <person name="Wells G.B."/>
            <person name="Sussman M.R."/>
        </authorList>
    </citation>
    <scope>NUCLEOTIDE SEQUENCE [LARGE SCALE GENOMIC DNA]</scope>
</reference>
<evidence type="ECO:0000313" key="2">
    <source>
        <dbReference type="Ensembl" id="ENSEEEP00000019455.2"/>
    </source>
</evidence>
<proteinExistence type="predicted"/>
<reference evidence="3" key="1">
    <citation type="journal article" date="2014" name="Science">
        <title>Nonhuman genetics. Genomic basis for the convergent evolution of electric organs.</title>
        <authorList>
            <person name="Gallant J.R."/>
            <person name="Traeger L.L."/>
            <person name="Volkening J.D."/>
            <person name="Moffett H."/>
            <person name="Chen P.H."/>
            <person name="Novina C.D."/>
            <person name="Phillips G.N.Jr."/>
            <person name="Anand R."/>
            <person name="Wells G.B."/>
            <person name="Pinch M."/>
            <person name="Guth R."/>
            <person name="Unguez G.A."/>
            <person name="Albert J.S."/>
            <person name="Zakon H.H."/>
            <person name="Samanta M.P."/>
            <person name="Sussman M.R."/>
        </authorList>
    </citation>
    <scope>NUCLEOTIDE SEQUENCE [LARGE SCALE GENOMIC DNA]</scope>
</reference>
<dbReference type="GO" id="GO:0003723">
    <property type="term" value="F:RNA binding"/>
    <property type="evidence" value="ECO:0007669"/>
    <property type="project" value="TreeGrafter"/>
</dbReference>